<dbReference type="InterPro" id="IPR036047">
    <property type="entry name" value="F-box-like_dom_sf"/>
</dbReference>
<evidence type="ECO:0000313" key="4">
    <source>
        <dbReference type="EMBL" id="TPX77592.1"/>
    </source>
</evidence>
<dbReference type="SUPFAM" id="SSF81383">
    <property type="entry name" value="F-box domain"/>
    <property type="match status" value="1"/>
</dbReference>
<reference evidence="4 5" key="1">
    <citation type="journal article" date="2019" name="Sci. Rep.">
        <title>Comparative genomics of chytrid fungi reveal insights into the obligate biotrophic and pathogenic lifestyle of Synchytrium endobioticum.</title>
        <authorList>
            <person name="van de Vossenberg B.T.L.H."/>
            <person name="Warris S."/>
            <person name="Nguyen H.D.T."/>
            <person name="van Gent-Pelzer M.P.E."/>
            <person name="Joly D.L."/>
            <person name="van de Geest H.C."/>
            <person name="Bonants P.J.M."/>
            <person name="Smith D.S."/>
            <person name="Levesque C.A."/>
            <person name="van der Lee T.A.J."/>
        </authorList>
    </citation>
    <scope>NUCLEOTIDE SEQUENCE [LARGE SCALE GENOMIC DNA]</scope>
    <source>
        <strain evidence="4 5">CBS 675.73</strain>
    </source>
</reference>
<sequence length="286" mass="32018">MQLLPPEMAMAVVSHMHPHEAMKMQRVSRRFKFVSSDPLFAVAHLQQSASKGLDEDSVEFSCLNRNYAIAYFVSFGFTKSVEQNSTAVLSWLVKSALCHPFSNLFDTSLDDHRILQWASTHGHASILNLVASHPKSNPAVDDDVCMRNAAKLGHTECVKILLRCEVVNPGACDNFAIRLAAHRGHTEVVRVLLCSEKVDPAARSNWALKSSSNKGYKEIVRLLLESGKVDPTAQMVEQGEGFLRDPYATNSIDEDDDDHLISCTSIISLYWQQLRRVIGRYFLKNT</sequence>
<dbReference type="SMART" id="SM00248">
    <property type="entry name" value="ANK"/>
    <property type="match status" value="4"/>
</dbReference>
<dbReference type="InterPro" id="IPR002110">
    <property type="entry name" value="Ankyrin_rpt"/>
</dbReference>
<evidence type="ECO:0000259" key="3">
    <source>
        <dbReference type="PROSITE" id="PS50181"/>
    </source>
</evidence>
<evidence type="ECO:0000256" key="2">
    <source>
        <dbReference type="ARBA" id="ARBA00023043"/>
    </source>
</evidence>
<dbReference type="Pfam" id="PF12796">
    <property type="entry name" value="Ank_2"/>
    <property type="match status" value="1"/>
</dbReference>
<name>A0A507FMW1_9FUNG</name>
<dbReference type="OrthoDB" id="194358at2759"/>
<accession>A0A507FMW1</accession>
<protein>
    <recommendedName>
        <fullName evidence="3">F-box domain-containing protein</fullName>
    </recommendedName>
</protein>
<comment type="caution">
    <text evidence="4">The sequence shown here is derived from an EMBL/GenBank/DDBJ whole genome shotgun (WGS) entry which is preliminary data.</text>
</comment>
<dbReference type="InterPro" id="IPR036770">
    <property type="entry name" value="Ankyrin_rpt-contain_sf"/>
</dbReference>
<keyword evidence="2" id="KW-0040">ANK repeat</keyword>
<gene>
    <name evidence="4" type="ORF">CcCBS67573_g01112</name>
</gene>
<dbReference type="InterPro" id="IPR001810">
    <property type="entry name" value="F-box_dom"/>
</dbReference>
<evidence type="ECO:0000256" key="1">
    <source>
        <dbReference type="ARBA" id="ARBA00022737"/>
    </source>
</evidence>
<dbReference type="EMBL" id="QEAP01000017">
    <property type="protein sequence ID" value="TPX77592.1"/>
    <property type="molecule type" value="Genomic_DNA"/>
</dbReference>
<proteinExistence type="predicted"/>
<dbReference type="Gene3D" id="1.25.40.20">
    <property type="entry name" value="Ankyrin repeat-containing domain"/>
    <property type="match status" value="1"/>
</dbReference>
<dbReference type="PROSITE" id="PS50181">
    <property type="entry name" value="FBOX"/>
    <property type="match status" value="1"/>
</dbReference>
<organism evidence="4 5">
    <name type="scientific">Chytriomyces confervae</name>
    <dbReference type="NCBI Taxonomy" id="246404"/>
    <lineage>
        <taxon>Eukaryota</taxon>
        <taxon>Fungi</taxon>
        <taxon>Fungi incertae sedis</taxon>
        <taxon>Chytridiomycota</taxon>
        <taxon>Chytridiomycota incertae sedis</taxon>
        <taxon>Chytridiomycetes</taxon>
        <taxon>Chytridiales</taxon>
        <taxon>Chytriomycetaceae</taxon>
        <taxon>Chytriomyces</taxon>
    </lineage>
</organism>
<evidence type="ECO:0000313" key="5">
    <source>
        <dbReference type="Proteomes" id="UP000320333"/>
    </source>
</evidence>
<dbReference type="SUPFAM" id="SSF48403">
    <property type="entry name" value="Ankyrin repeat"/>
    <property type="match status" value="1"/>
</dbReference>
<dbReference type="AlphaFoldDB" id="A0A507FMW1"/>
<dbReference type="PANTHER" id="PTHR24198">
    <property type="entry name" value="ANKYRIN REPEAT AND PROTEIN KINASE DOMAIN-CONTAINING PROTEIN"/>
    <property type="match status" value="1"/>
</dbReference>
<dbReference type="STRING" id="246404.A0A507FMW1"/>
<keyword evidence="5" id="KW-1185">Reference proteome</keyword>
<dbReference type="PANTHER" id="PTHR24198:SF165">
    <property type="entry name" value="ANKYRIN REPEAT-CONTAINING PROTEIN-RELATED"/>
    <property type="match status" value="1"/>
</dbReference>
<feature type="domain" description="F-box" evidence="3">
    <location>
        <begin position="1"/>
        <end position="43"/>
    </location>
</feature>
<dbReference type="Proteomes" id="UP000320333">
    <property type="component" value="Unassembled WGS sequence"/>
</dbReference>
<keyword evidence="1" id="KW-0677">Repeat</keyword>